<dbReference type="Pfam" id="PF04321">
    <property type="entry name" value="RmlD_sub_bind"/>
    <property type="match status" value="1"/>
</dbReference>
<feature type="domain" description="RmlD-like substrate binding" evidence="4">
    <location>
        <begin position="12"/>
        <end position="284"/>
    </location>
</feature>
<dbReference type="EMBL" id="JAGEOJ010000003">
    <property type="protein sequence ID" value="MBO2447000.1"/>
    <property type="molecule type" value="Genomic_DNA"/>
</dbReference>
<comment type="caution">
    <text evidence="5">The sequence shown here is derived from an EMBL/GenBank/DDBJ whole genome shotgun (WGS) entry which is preliminary data.</text>
</comment>
<keyword evidence="6" id="KW-1185">Reference proteome</keyword>
<dbReference type="GO" id="GO:0005829">
    <property type="term" value="C:cytosol"/>
    <property type="evidence" value="ECO:0007669"/>
    <property type="project" value="TreeGrafter"/>
</dbReference>
<dbReference type="PANTHER" id="PTHR10491:SF4">
    <property type="entry name" value="METHIONINE ADENOSYLTRANSFERASE 2 SUBUNIT BETA"/>
    <property type="match status" value="1"/>
</dbReference>
<evidence type="ECO:0000313" key="5">
    <source>
        <dbReference type="EMBL" id="MBO2447000.1"/>
    </source>
</evidence>
<dbReference type="PANTHER" id="PTHR10491">
    <property type="entry name" value="DTDP-4-DEHYDRORHAMNOSE REDUCTASE"/>
    <property type="match status" value="1"/>
</dbReference>
<keyword evidence="2" id="KW-0521">NADP</keyword>
<evidence type="ECO:0000259" key="4">
    <source>
        <dbReference type="Pfam" id="PF04321"/>
    </source>
</evidence>
<name>A0A939P7M3_9ACTN</name>
<dbReference type="InterPro" id="IPR036291">
    <property type="entry name" value="NAD(P)-bd_dom_sf"/>
</dbReference>
<feature type="region of interest" description="Disordered" evidence="3">
    <location>
        <begin position="241"/>
        <end position="264"/>
    </location>
</feature>
<accession>A0A939P7M3</accession>
<evidence type="ECO:0000313" key="6">
    <source>
        <dbReference type="Proteomes" id="UP000669179"/>
    </source>
</evidence>
<gene>
    <name evidence="5" type="primary">rfbD</name>
    <name evidence="5" type="ORF">J4573_07855</name>
</gene>
<dbReference type="Gene3D" id="3.90.25.10">
    <property type="entry name" value="UDP-galactose 4-epimerase, domain 1"/>
    <property type="match status" value="1"/>
</dbReference>
<keyword evidence="2 5" id="KW-0560">Oxidoreductase</keyword>
<dbReference type="AlphaFoldDB" id="A0A939P7M3"/>
<dbReference type="InterPro" id="IPR029903">
    <property type="entry name" value="RmlD-like-bd"/>
</dbReference>
<evidence type="ECO:0000256" key="1">
    <source>
        <dbReference type="ARBA" id="ARBA00010944"/>
    </source>
</evidence>
<dbReference type="NCBIfam" id="TIGR01214">
    <property type="entry name" value="rmlD"/>
    <property type="match status" value="1"/>
</dbReference>
<dbReference type="GO" id="GO:0008831">
    <property type="term" value="F:dTDP-4-dehydrorhamnose reductase activity"/>
    <property type="evidence" value="ECO:0007669"/>
    <property type="project" value="UniProtKB-EC"/>
</dbReference>
<reference evidence="5" key="1">
    <citation type="submission" date="2021-03" db="EMBL/GenBank/DDBJ databases">
        <authorList>
            <person name="Kanchanasin P."/>
            <person name="Saeng-In P."/>
            <person name="Phongsopitanun W."/>
            <person name="Yuki M."/>
            <person name="Kudo T."/>
            <person name="Ohkuma M."/>
            <person name="Tanasupawat S."/>
        </authorList>
    </citation>
    <scope>NUCLEOTIDE SEQUENCE</scope>
    <source>
        <strain evidence="5">GKU 128</strain>
    </source>
</reference>
<dbReference type="SUPFAM" id="SSF51735">
    <property type="entry name" value="NAD(P)-binding Rossmann-fold domains"/>
    <property type="match status" value="1"/>
</dbReference>
<dbReference type="Proteomes" id="UP000669179">
    <property type="component" value="Unassembled WGS sequence"/>
</dbReference>
<comment type="pathway">
    <text evidence="2">Carbohydrate biosynthesis; dTDP-L-rhamnose biosynthesis.</text>
</comment>
<evidence type="ECO:0000256" key="3">
    <source>
        <dbReference type="SAM" id="MobiDB-lite"/>
    </source>
</evidence>
<sequence>MGTAEGWLVTWLITGAGGMLGTDLTLRLRDQDEHVVPLSRDRLDLRDASSVRAALREHRPATVVNCASWTAVDDAETHEAEALEINGSSVSVLADTCADLGATLVQISTDYVFEGLGSDPYAEDSPTAPLNAYGRTKLAGELAALATDSYVVRTAWLYGAHGANFVRTMMRLAAERETVDVVDDQYGQPTWTGDLSTQIIRLVKSDAPAGIYHGTNAGRTSWRGLAQEVFALLGLDPERVRPTTSDKFPRPAPRPSNSVLGHDRWSKAGMPPMRHWRDALHAAWPELARNA</sequence>
<comment type="similarity">
    <text evidence="1 2">Belongs to the dTDP-4-dehydrorhamnose reductase family.</text>
</comment>
<dbReference type="GO" id="GO:0019305">
    <property type="term" value="P:dTDP-rhamnose biosynthetic process"/>
    <property type="evidence" value="ECO:0007669"/>
    <property type="project" value="TreeGrafter"/>
</dbReference>
<dbReference type="Gene3D" id="3.40.50.720">
    <property type="entry name" value="NAD(P)-binding Rossmann-like Domain"/>
    <property type="match status" value="1"/>
</dbReference>
<comment type="function">
    <text evidence="2">Catalyzes the reduction of dTDP-6-deoxy-L-lyxo-4-hexulose to yield dTDP-L-rhamnose.</text>
</comment>
<evidence type="ECO:0000256" key="2">
    <source>
        <dbReference type="RuleBase" id="RU364082"/>
    </source>
</evidence>
<proteinExistence type="inferred from homology"/>
<dbReference type="CDD" id="cd05254">
    <property type="entry name" value="dTDP_HR_like_SDR_e"/>
    <property type="match status" value="1"/>
</dbReference>
<protein>
    <recommendedName>
        <fullName evidence="2">dTDP-4-dehydrorhamnose reductase</fullName>
        <ecNumber evidence="2">1.1.1.133</ecNumber>
    </recommendedName>
</protein>
<dbReference type="InterPro" id="IPR005913">
    <property type="entry name" value="dTDP_dehydrorham_reduct"/>
</dbReference>
<dbReference type="EC" id="1.1.1.133" evidence="2"/>
<organism evidence="5 6">
    <name type="scientific">Actinomadura barringtoniae</name>
    <dbReference type="NCBI Taxonomy" id="1427535"/>
    <lineage>
        <taxon>Bacteria</taxon>
        <taxon>Bacillati</taxon>
        <taxon>Actinomycetota</taxon>
        <taxon>Actinomycetes</taxon>
        <taxon>Streptosporangiales</taxon>
        <taxon>Thermomonosporaceae</taxon>
        <taxon>Actinomadura</taxon>
    </lineage>
</organism>